<dbReference type="PANTHER" id="PTHR22948">
    <property type="entry name" value="TUDOR DOMAIN CONTAINING PROTEIN"/>
    <property type="match status" value="1"/>
</dbReference>
<dbReference type="EMBL" id="CAJNOM010000018">
    <property type="protein sequence ID" value="CAF0809368.1"/>
    <property type="molecule type" value="Genomic_DNA"/>
</dbReference>
<evidence type="ECO:0000313" key="4">
    <source>
        <dbReference type="Proteomes" id="UP000663832"/>
    </source>
</evidence>
<name>A0A813T5Z4_9BILA</name>
<feature type="region of interest" description="Disordered" evidence="1">
    <location>
        <begin position="123"/>
        <end position="148"/>
    </location>
</feature>
<reference evidence="3" key="1">
    <citation type="submission" date="2021-02" db="EMBL/GenBank/DDBJ databases">
        <authorList>
            <person name="Nowell W R."/>
        </authorList>
    </citation>
    <scope>NUCLEOTIDE SEQUENCE</scope>
</reference>
<feature type="domain" description="Tudor" evidence="2">
    <location>
        <begin position="326"/>
        <end position="385"/>
    </location>
</feature>
<proteinExistence type="predicted"/>
<dbReference type="AlphaFoldDB" id="A0A813T5Z4"/>
<protein>
    <recommendedName>
        <fullName evidence="2">Tudor domain-containing protein</fullName>
    </recommendedName>
</protein>
<dbReference type="Gene3D" id="2.30.30.140">
    <property type="match status" value="1"/>
</dbReference>
<feature type="compositionally biased region" description="Polar residues" evidence="1">
    <location>
        <begin position="123"/>
        <end position="140"/>
    </location>
</feature>
<dbReference type="InterPro" id="IPR035437">
    <property type="entry name" value="SNase_OB-fold_sf"/>
</dbReference>
<organism evidence="3 4">
    <name type="scientific">Adineta steineri</name>
    <dbReference type="NCBI Taxonomy" id="433720"/>
    <lineage>
        <taxon>Eukaryota</taxon>
        <taxon>Metazoa</taxon>
        <taxon>Spiralia</taxon>
        <taxon>Gnathifera</taxon>
        <taxon>Rotifera</taxon>
        <taxon>Eurotatoria</taxon>
        <taxon>Bdelloidea</taxon>
        <taxon>Adinetida</taxon>
        <taxon>Adinetidae</taxon>
        <taxon>Adineta</taxon>
    </lineage>
</organism>
<dbReference type="InterPro" id="IPR002999">
    <property type="entry name" value="Tudor"/>
</dbReference>
<sequence>MAHESSGNEIIDEIDRLCVTYDKAKEYISKINSSITEQVDLWQYRRQIILDQVIQMKSSSSCDFLLPKTQRINELTIEAVEALCRVDILLEQILRIDPKSRILPTSSSSSSFSARTLDTNVPQTQLRQSVSSTVKQQPISNGKPLGQHVLPIPVMRSQQPSTSGRLSTLITQEKTGFKPVISQQSSINTVDSSLRSTPMNLQNRSQYSSVDEPYVPRPMSSASYQTRTPQTDYAPSAFGTSSTNPQVINYQPRQKPAQTKEKVRLQRIPPGTKWSQAKIDIIDSLSAFYVENLDPKVHDKFAQMQHDLHTYYVKLEQSNKLIPLEDLAIGDFGVAKYVEDNNWYRARLIMREGHDSIKIVFIDFGNIEVKPVDEFYPLIKLFTDLPAQAIACSLSEAFPRTQNENEAIWPDETIKIFREAVHDTVVEIHFANSEEGTEQWPLHFVRIILNNQSVTSSLNLLQRIEPRPNRFIAEQMAPSLGQQEFILFNVPISEDDFER</sequence>
<dbReference type="Gene3D" id="2.40.50.90">
    <property type="match status" value="1"/>
</dbReference>
<evidence type="ECO:0000256" key="1">
    <source>
        <dbReference type="SAM" id="MobiDB-lite"/>
    </source>
</evidence>
<accession>A0A813T5Z4</accession>
<gene>
    <name evidence="3" type="ORF">QVE165_LOCUS4651</name>
</gene>
<dbReference type="PANTHER" id="PTHR22948:SF29">
    <property type="entry name" value="FI02030P-RELATED"/>
    <property type="match status" value="1"/>
</dbReference>
<dbReference type="SUPFAM" id="SSF63748">
    <property type="entry name" value="Tudor/PWWP/MBT"/>
    <property type="match status" value="1"/>
</dbReference>
<dbReference type="SMART" id="SM00333">
    <property type="entry name" value="TUDOR"/>
    <property type="match status" value="1"/>
</dbReference>
<dbReference type="Proteomes" id="UP000663832">
    <property type="component" value="Unassembled WGS sequence"/>
</dbReference>
<evidence type="ECO:0000313" key="3">
    <source>
        <dbReference type="EMBL" id="CAF0809368.1"/>
    </source>
</evidence>
<comment type="caution">
    <text evidence="3">The sequence shown here is derived from an EMBL/GenBank/DDBJ whole genome shotgun (WGS) entry which is preliminary data.</text>
</comment>
<dbReference type="PROSITE" id="PS50304">
    <property type="entry name" value="TUDOR"/>
    <property type="match status" value="1"/>
</dbReference>
<evidence type="ECO:0000259" key="2">
    <source>
        <dbReference type="PROSITE" id="PS50304"/>
    </source>
</evidence>
<dbReference type="Pfam" id="PF00567">
    <property type="entry name" value="TUDOR"/>
    <property type="match status" value="1"/>
</dbReference>
<dbReference type="InterPro" id="IPR050621">
    <property type="entry name" value="Tudor_domain_containing"/>
</dbReference>
<dbReference type="OrthoDB" id="9995375at2759"/>
<keyword evidence="4" id="KW-1185">Reference proteome</keyword>